<evidence type="ECO:0000313" key="2">
    <source>
        <dbReference type="EMBL" id="KAL3515346.1"/>
    </source>
</evidence>
<dbReference type="CDD" id="cd10567">
    <property type="entry name" value="SWIB-MDM2_like"/>
    <property type="match status" value="1"/>
</dbReference>
<sequence>MAISLGVSARFLFTGETPSPLAKRSFSVRFLPTPVAVSANQRMATLAAAVSKPAAAETKKREPRGIMKPRRVSPEMQAFLGGVSEIPRTQALKQIWAYIKQHNLQDPENKKVIVCDEQLKKIFGGRDRVGFLEIAGLLNPHFLK</sequence>
<dbReference type="EMBL" id="JBJUIK010000010">
    <property type="protein sequence ID" value="KAL3515346.1"/>
    <property type="molecule type" value="Genomic_DNA"/>
</dbReference>
<dbReference type="PROSITE" id="PS51925">
    <property type="entry name" value="SWIB_MDM2"/>
    <property type="match status" value="1"/>
</dbReference>
<keyword evidence="3" id="KW-1185">Reference proteome</keyword>
<evidence type="ECO:0000313" key="3">
    <source>
        <dbReference type="Proteomes" id="UP001630127"/>
    </source>
</evidence>
<name>A0ABD2Z788_9GENT</name>
<dbReference type="Proteomes" id="UP001630127">
    <property type="component" value="Unassembled WGS sequence"/>
</dbReference>
<dbReference type="Gene3D" id="1.10.245.10">
    <property type="entry name" value="SWIB/MDM2 domain"/>
    <property type="match status" value="1"/>
</dbReference>
<organism evidence="2 3">
    <name type="scientific">Cinchona calisaya</name>
    <dbReference type="NCBI Taxonomy" id="153742"/>
    <lineage>
        <taxon>Eukaryota</taxon>
        <taxon>Viridiplantae</taxon>
        <taxon>Streptophyta</taxon>
        <taxon>Embryophyta</taxon>
        <taxon>Tracheophyta</taxon>
        <taxon>Spermatophyta</taxon>
        <taxon>Magnoliopsida</taxon>
        <taxon>eudicotyledons</taxon>
        <taxon>Gunneridae</taxon>
        <taxon>Pentapetalae</taxon>
        <taxon>asterids</taxon>
        <taxon>lamiids</taxon>
        <taxon>Gentianales</taxon>
        <taxon>Rubiaceae</taxon>
        <taxon>Cinchonoideae</taxon>
        <taxon>Cinchoneae</taxon>
        <taxon>Cinchona</taxon>
    </lineage>
</organism>
<dbReference type="SUPFAM" id="SSF47592">
    <property type="entry name" value="SWIB/MDM2 domain"/>
    <property type="match status" value="1"/>
</dbReference>
<accession>A0ABD2Z788</accession>
<dbReference type="InterPro" id="IPR019835">
    <property type="entry name" value="SWIB_domain"/>
</dbReference>
<feature type="domain" description="DM2" evidence="1">
    <location>
        <begin position="65"/>
        <end position="144"/>
    </location>
</feature>
<protein>
    <recommendedName>
        <fullName evidence="1">DM2 domain-containing protein</fullName>
    </recommendedName>
</protein>
<dbReference type="PANTHER" id="PTHR13844">
    <property type="entry name" value="SWI/SNF-RELATED MATRIX-ASSOCIATED ACTIN-DEPENDENT REGULATOR OF CHROMATIN SUBFAMILY D"/>
    <property type="match status" value="1"/>
</dbReference>
<dbReference type="InterPro" id="IPR036885">
    <property type="entry name" value="SWIB_MDM2_dom_sf"/>
</dbReference>
<dbReference type="Pfam" id="PF02201">
    <property type="entry name" value="SWIB"/>
    <property type="match status" value="1"/>
</dbReference>
<reference evidence="2 3" key="1">
    <citation type="submission" date="2024-11" db="EMBL/GenBank/DDBJ databases">
        <title>A near-complete genome assembly of Cinchona calisaya.</title>
        <authorList>
            <person name="Lian D.C."/>
            <person name="Zhao X.W."/>
            <person name="Wei L."/>
        </authorList>
    </citation>
    <scope>NUCLEOTIDE SEQUENCE [LARGE SCALE GENOMIC DNA]</scope>
    <source>
        <tissue evidence="2">Nenye</tissue>
    </source>
</reference>
<dbReference type="SMART" id="SM00151">
    <property type="entry name" value="SWIB"/>
    <property type="match status" value="1"/>
</dbReference>
<comment type="caution">
    <text evidence="2">The sequence shown here is derived from an EMBL/GenBank/DDBJ whole genome shotgun (WGS) entry which is preliminary data.</text>
</comment>
<gene>
    <name evidence="2" type="ORF">ACH5RR_022248</name>
</gene>
<evidence type="ECO:0000259" key="1">
    <source>
        <dbReference type="PROSITE" id="PS51925"/>
    </source>
</evidence>
<dbReference type="AlphaFoldDB" id="A0ABD2Z788"/>
<proteinExistence type="predicted"/>
<dbReference type="InterPro" id="IPR003121">
    <property type="entry name" value="SWIB_MDM2_domain"/>
</dbReference>